<evidence type="ECO:0008006" key="3">
    <source>
        <dbReference type="Google" id="ProtNLM"/>
    </source>
</evidence>
<proteinExistence type="predicted"/>
<dbReference type="EMBL" id="JACIDW010000023">
    <property type="protein sequence ID" value="MBB3966804.1"/>
    <property type="molecule type" value="Genomic_DNA"/>
</dbReference>
<dbReference type="Proteomes" id="UP000582090">
    <property type="component" value="Unassembled WGS sequence"/>
</dbReference>
<reference evidence="1 2" key="1">
    <citation type="submission" date="2020-08" db="EMBL/GenBank/DDBJ databases">
        <title>Genomic Encyclopedia of Type Strains, Phase IV (KMG-IV): sequencing the most valuable type-strain genomes for metagenomic binning, comparative biology and taxonomic classification.</title>
        <authorList>
            <person name="Goeker M."/>
        </authorList>
    </citation>
    <scope>NUCLEOTIDE SEQUENCE [LARGE SCALE GENOMIC DNA]</scope>
    <source>
        <strain evidence="1 2">DSM 26575</strain>
    </source>
</reference>
<gene>
    <name evidence="1" type="ORF">GGQ67_004496</name>
</gene>
<name>A0A7W6GDF3_9HYPH</name>
<comment type="caution">
    <text evidence="1">The sequence shown here is derived from an EMBL/GenBank/DDBJ whole genome shotgun (WGS) entry which is preliminary data.</text>
</comment>
<organism evidence="1 2">
    <name type="scientific">Rhizobium metallidurans</name>
    <dbReference type="NCBI Taxonomy" id="1265931"/>
    <lineage>
        <taxon>Bacteria</taxon>
        <taxon>Pseudomonadati</taxon>
        <taxon>Pseudomonadota</taxon>
        <taxon>Alphaproteobacteria</taxon>
        <taxon>Hyphomicrobiales</taxon>
        <taxon>Rhizobiaceae</taxon>
        <taxon>Rhizobium/Agrobacterium group</taxon>
        <taxon>Rhizobium</taxon>
    </lineage>
</organism>
<dbReference type="RefSeq" id="WP_183902276.1">
    <property type="nucleotide sequence ID" value="NZ_JACIDW010000023.1"/>
</dbReference>
<dbReference type="AlphaFoldDB" id="A0A7W6GDF3"/>
<sequence>MDGDLARAPRLLIPDTSPLSLLSMAGRDALDYLFVPRIEVWITDMVAIEATRDPDPDDDPRTEQRKLLAAWFGDNRHRVKVMETAVGREYEKAMTNWRMGGGTPDLKPSWTGRGDYSLLDVLAAAETVVEDSETVVLLVDDRRARAALRQTENLNLDILSTRSFIAMLETEFGVENATDIWTIIEIAAGVNEQGKSKVPDPLPEDPLYVRKP</sequence>
<protein>
    <recommendedName>
        <fullName evidence="3">DUF4935 domain-containing protein</fullName>
    </recommendedName>
</protein>
<accession>A0A7W6GDF3</accession>
<evidence type="ECO:0000313" key="1">
    <source>
        <dbReference type="EMBL" id="MBB3966804.1"/>
    </source>
</evidence>
<evidence type="ECO:0000313" key="2">
    <source>
        <dbReference type="Proteomes" id="UP000582090"/>
    </source>
</evidence>
<keyword evidence="2" id="KW-1185">Reference proteome</keyword>